<reference evidence="3" key="1">
    <citation type="journal article" date="2013" name="Nat. Genet.">
        <title>The duck genome and transcriptome provide insight into an avian influenza virus reservoir species.</title>
        <authorList>
            <person name="Huang Y."/>
            <person name="Li Y."/>
            <person name="Burt D.W."/>
            <person name="Chen H."/>
            <person name="Zhang Y."/>
            <person name="Qian W."/>
            <person name="Kim H."/>
            <person name="Gan S."/>
            <person name="Zhao Y."/>
            <person name="Li J."/>
            <person name="Yi K."/>
            <person name="Feng H."/>
            <person name="Zhu P."/>
            <person name="Li B."/>
            <person name="Liu Q."/>
            <person name="Fairley S."/>
            <person name="Magor K.E."/>
            <person name="Du Z."/>
            <person name="Hu X."/>
            <person name="Goodman L."/>
            <person name="Tafer H."/>
            <person name="Vignal A."/>
            <person name="Lee T."/>
            <person name="Kim K.W."/>
            <person name="Sheng Z."/>
            <person name="An Y."/>
            <person name="Searle S."/>
            <person name="Herrero J."/>
            <person name="Groenen M.A."/>
            <person name="Crooijmans R.P."/>
            <person name="Faraut T."/>
            <person name="Cai Q."/>
            <person name="Webster R.G."/>
            <person name="Aldridge J.R."/>
            <person name="Warren W.C."/>
            <person name="Bartschat S."/>
            <person name="Kehr S."/>
            <person name="Marz M."/>
            <person name="Stadler P.F."/>
            <person name="Smith J."/>
            <person name="Kraus R.H."/>
            <person name="Zhao Y."/>
            <person name="Ren L."/>
            <person name="Fei J."/>
            <person name="Morisson M."/>
            <person name="Kaiser P."/>
            <person name="Griffin D.K."/>
            <person name="Rao M."/>
            <person name="Pitel F."/>
            <person name="Wang J."/>
            <person name="Li N."/>
        </authorList>
    </citation>
    <scope>NUCLEOTIDE SEQUENCE [LARGE SCALE GENOMIC DNA]</scope>
</reference>
<dbReference type="AlphaFoldDB" id="R0LJS5"/>
<feature type="region of interest" description="Disordered" evidence="1">
    <location>
        <begin position="75"/>
        <end position="94"/>
    </location>
</feature>
<keyword evidence="3" id="KW-1185">Reference proteome</keyword>
<evidence type="ECO:0000313" key="2">
    <source>
        <dbReference type="EMBL" id="EOB01915.1"/>
    </source>
</evidence>
<evidence type="ECO:0000313" key="3">
    <source>
        <dbReference type="Proteomes" id="UP000296049"/>
    </source>
</evidence>
<evidence type="ECO:0000256" key="1">
    <source>
        <dbReference type="SAM" id="MobiDB-lite"/>
    </source>
</evidence>
<proteinExistence type="predicted"/>
<name>R0LJS5_ANAPL</name>
<protein>
    <submittedName>
        <fullName evidence="2">Uncharacterized protein</fullName>
    </submittedName>
</protein>
<gene>
    <name evidence="2" type="ORF">Anapl_05988</name>
</gene>
<dbReference type="EMBL" id="KB743021">
    <property type="protein sequence ID" value="EOB01915.1"/>
    <property type="molecule type" value="Genomic_DNA"/>
</dbReference>
<accession>R0LJS5</accession>
<organism evidence="2 3">
    <name type="scientific">Anas platyrhynchos</name>
    <name type="common">Mallard</name>
    <name type="synonym">Anas boschas</name>
    <dbReference type="NCBI Taxonomy" id="8839"/>
    <lineage>
        <taxon>Eukaryota</taxon>
        <taxon>Metazoa</taxon>
        <taxon>Chordata</taxon>
        <taxon>Craniata</taxon>
        <taxon>Vertebrata</taxon>
        <taxon>Euteleostomi</taxon>
        <taxon>Archelosauria</taxon>
        <taxon>Archosauria</taxon>
        <taxon>Dinosauria</taxon>
        <taxon>Saurischia</taxon>
        <taxon>Theropoda</taxon>
        <taxon>Coelurosauria</taxon>
        <taxon>Aves</taxon>
        <taxon>Neognathae</taxon>
        <taxon>Galloanserae</taxon>
        <taxon>Anseriformes</taxon>
        <taxon>Anatidae</taxon>
        <taxon>Anatinae</taxon>
        <taxon>Anas</taxon>
    </lineage>
</organism>
<sequence length="968" mass="102423">MGRVWQGRTERLLRQARGRGLEALAEGGRAAALRSREAAWGCGAGRACHAGGNHGCTKFGGVISGKSVPSYKESAENEEGNLVRANEPRGGAGKKCSMAVKEQSLSGKPIRTAKLWLKPAEHAKKKAGTKSSAGANPCDAMNTALQSAAAQVRSIHGQQLSVGASPPTAAEDTMVPTQVSGLLLAAGQGPCQSCASLFHLSCHCVAASLGASCLHCDCFDVCFASERGGKTLRAHPGSRVLQGLSSTALPAQALWVGGTVKPEMGTAVTAFWWPAQMRGSLAQGCSIGAPSMQQSLSPSNEPGAAALGGLKSYALRWEFCLAVLAEAAAALRRTREQRLLFFNVSEHSLLIPTVPGLKNTVKMQMQELTEIQLMSVHPHVWGRAAAHAGQEAGSVAAVTESSRQHQQEDKESIYNRNSLTQIDLKPGIIGGLESLDERWCWAERGGNEEEQSPTSCRRRRCQRGCASAVLPASPHDKVLPRQKSPSALSRARLELSLWLWRRGTLKAVAAAVTAVEGTRGGGGPETERPLGCPHLCTHPAAVAWADVAMPGLASSEGKRMNLVSGIHSGKGVAKISRALVLAAETEAAYLGSGVMPASALLLQDVCGFTLGAEPKGDRCLAGAAHAVQQQQPPSLLGVGAAEGPWYAGECLCWRIYLGTFLGPFRCPQGSEQCPWEEAVQRLSAAPSCPRSLTLPVLRGNYILLEHGHIGGEAAAQLAPDSLVSGTWGSGVTSSRNERETEGELPLLVSKGNSRVSTSGKCCAVFTERIRPKPWFYVGLKIQHFQQTHADAWCDNIDAGRRQPPALHGMLAAGGGFNPSQCCSLAAGISRTGPRHAWPPRKQQSCALRDRLEPAASGAALQGEPRTCPWLALTDFGPTTADRTTSHVPWDPDPAPCPAEMPVVPVLPSPCSLLPACLLRWATARPSPVPTHCAARPPGISSHRNVQRKCNVKLLAWHEQAELGRSAIK</sequence>
<dbReference type="Proteomes" id="UP000296049">
    <property type="component" value="Unassembled WGS sequence"/>
</dbReference>